<evidence type="ECO:0000256" key="7">
    <source>
        <dbReference type="ARBA" id="ARBA00022722"/>
    </source>
</evidence>
<comment type="subcellular location">
    <subcellularLocation>
        <location evidence="3">Cytoplasm</location>
    </subcellularLocation>
    <subcellularLocation>
        <location evidence="2">Nucleus</location>
    </subcellularLocation>
</comment>
<feature type="region of interest" description="Disordered" evidence="15">
    <location>
        <begin position="270"/>
        <end position="378"/>
    </location>
</feature>
<evidence type="ECO:0000256" key="14">
    <source>
        <dbReference type="ARBA" id="ARBA00023242"/>
    </source>
</evidence>
<evidence type="ECO:0000256" key="3">
    <source>
        <dbReference type="ARBA" id="ARBA00004496"/>
    </source>
</evidence>
<keyword evidence="7" id="KW-0540">Nuclease</keyword>
<keyword evidence="8" id="KW-0479">Metal-binding</keyword>
<evidence type="ECO:0000256" key="4">
    <source>
        <dbReference type="ARBA" id="ARBA00008372"/>
    </source>
</evidence>
<gene>
    <name evidence="16" type="ORF">THAOC_22568</name>
</gene>
<evidence type="ECO:0000256" key="6">
    <source>
        <dbReference type="ARBA" id="ARBA00022490"/>
    </source>
</evidence>
<feature type="compositionally biased region" description="Low complexity" evidence="15">
    <location>
        <begin position="339"/>
        <end position="374"/>
    </location>
</feature>
<evidence type="ECO:0000256" key="12">
    <source>
        <dbReference type="ARBA" id="ARBA00023015"/>
    </source>
</evidence>
<dbReference type="GO" id="GO:0030014">
    <property type="term" value="C:CCR4-NOT complex"/>
    <property type="evidence" value="ECO:0007669"/>
    <property type="project" value="InterPro"/>
</dbReference>
<reference evidence="16 17" key="1">
    <citation type="journal article" date="2012" name="Genome Biol.">
        <title>Genome and low-iron response of an oceanic diatom adapted to chronic iron limitation.</title>
        <authorList>
            <person name="Lommer M."/>
            <person name="Specht M."/>
            <person name="Roy A.S."/>
            <person name="Kraemer L."/>
            <person name="Andreson R."/>
            <person name="Gutowska M.A."/>
            <person name="Wolf J."/>
            <person name="Bergner S.V."/>
            <person name="Schilhabel M.B."/>
            <person name="Klostermeier U.C."/>
            <person name="Beiko R.G."/>
            <person name="Rosenstiel P."/>
            <person name="Hippler M."/>
            <person name="Laroche J."/>
        </authorList>
    </citation>
    <scope>NUCLEOTIDE SEQUENCE [LARGE SCALE GENOMIC DNA]</scope>
    <source>
        <strain evidence="16 17">CCMP1005</strain>
    </source>
</reference>
<feature type="region of interest" description="Disordered" evidence="15">
    <location>
        <begin position="169"/>
        <end position="250"/>
    </location>
</feature>
<dbReference type="GO" id="GO:0005737">
    <property type="term" value="C:cytoplasm"/>
    <property type="evidence" value="ECO:0007669"/>
    <property type="project" value="UniProtKB-SubCell"/>
</dbReference>
<evidence type="ECO:0000313" key="16">
    <source>
        <dbReference type="EMBL" id="EJK57387.1"/>
    </source>
</evidence>
<evidence type="ECO:0000256" key="5">
    <source>
        <dbReference type="ARBA" id="ARBA00012161"/>
    </source>
</evidence>
<dbReference type="InterPro" id="IPR006941">
    <property type="entry name" value="RNase_CAF1"/>
</dbReference>
<evidence type="ECO:0000256" key="15">
    <source>
        <dbReference type="SAM" id="MobiDB-lite"/>
    </source>
</evidence>
<sequence>MSTRPHVRRSDLSSTTSLTLSAFPPPFLAALLSPELTSAMKRRCIPLSSRPPGASPARQAGQQAQQLQAYPRVLVPELVVPPPAVPVQGRELARPAVAPVPRRREGARVLALGNVRARLVVPVVRVASLAGLEEDEAVPEPDEAREPVLQGRLPAVPQAPRPSVVVPAAVSGGSGGGELGGVPGGRLPERPQGGPEGRPLGLEGPEDVARAPHEAGHGVPGRLVLAGRERGHASPLPPPTGPGDVPLDRGRERPARELDVLAAVARHFSEGRPRDAVVSRGQKGGLPGRRAGCNPRRTLRNATANRRGQAATAHLEPEGGTDEREMSSTLVAESPSFRPRSAGSSAVTSSSSYSPKPTPSSSSSSPMASPSAAAKGGEGYSNAVRSYVFNNPTTGETQEIRNVWSDNVEAEMKVVRELVDTHPYVAMDTEFPGVVARPVSESYSPDYHYKSLKCNVDLLRIIQLGLTFSDANGNTHPTVWQFNFVFDLSDDMFAQDSIDLLVASGISFEDHASRGIDPQHFGELLMVSGLVLDDRVTWVSFHSGYDYAYLIKVLTTVDLPRDEKSFFDLLKVYFPTIYDIKYMTSLLDGHFGGLQRLADDLGCPRVGPEHQAGSDSLLTMVTYFALANQKFRKAGGTVDDSKFRNELYGYGTNHTVRKRGPPAEEARRPE</sequence>
<feature type="compositionally biased region" description="Basic and acidic residues" evidence="15">
    <location>
        <begin position="207"/>
        <end position="216"/>
    </location>
</feature>
<dbReference type="EC" id="3.1.13.4" evidence="5"/>
<feature type="compositionally biased region" description="Gly residues" evidence="15">
    <location>
        <begin position="172"/>
        <end position="184"/>
    </location>
</feature>
<dbReference type="GO" id="GO:0003723">
    <property type="term" value="F:RNA binding"/>
    <property type="evidence" value="ECO:0007669"/>
    <property type="project" value="UniProtKB-KW"/>
</dbReference>
<dbReference type="InterPro" id="IPR039637">
    <property type="entry name" value="CNOT7/CNOT8/Pop2"/>
</dbReference>
<keyword evidence="9" id="KW-0378">Hydrolase</keyword>
<name>K0SFH6_THAOC</name>
<evidence type="ECO:0000256" key="13">
    <source>
        <dbReference type="ARBA" id="ARBA00023163"/>
    </source>
</evidence>
<keyword evidence="11" id="KW-0694">RNA-binding</keyword>
<evidence type="ECO:0000256" key="1">
    <source>
        <dbReference type="ARBA" id="ARBA00001663"/>
    </source>
</evidence>
<dbReference type="eggNOG" id="KOG0304">
    <property type="taxonomic scope" value="Eukaryota"/>
</dbReference>
<dbReference type="FunFam" id="3.30.420.10:FF:000048">
    <property type="entry name" value="CCR4-associated factor 1, putative"/>
    <property type="match status" value="1"/>
</dbReference>
<keyword evidence="14" id="KW-0539">Nucleus</keyword>
<evidence type="ECO:0000256" key="9">
    <source>
        <dbReference type="ARBA" id="ARBA00022801"/>
    </source>
</evidence>
<accession>K0SFH6</accession>
<keyword evidence="10" id="KW-0269">Exonuclease</keyword>
<dbReference type="Pfam" id="PF04857">
    <property type="entry name" value="CAF1"/>
    <property type="match status" value="1"/>
</dbReference>
<protein>
    <recommendedName>
        <fullName evidence="5">poly(A)-specific ribonuclease</fullName>
        <ecNumber evidence="5">3.1.13.4</ecNumber>
    </recommendedName>
</protein>
<dbReference type="GO" id="GO:0004535">
    <property type="term" value="F:poly(A)-specific ribonuclease activity"/>
    <property type="evidence" value="ECO:0007669"/>
    <property type="project" value="UniProtKB-EC"/>
</dbReference>
<keyword evidence="12" id="KW-0805">Transcription regulation</keyword>
<dbReference type="EMBL" id="AGNL01028375">
    <property type="protein sequence ID" value="EJK57387.1"/>
    <property type="molecule type" value="Genomic_DNA"/>
</dbReference>
<dbReference type="OrthoDB" id="1164111at2759"/>
<comment type="caution">
    <text evidence="16">The sequence shown here is derived from an EMBL/GenBank/DDBJ whole genome shotgun (WGS) entry which is preliminary data.</text>
</comment>
<dbReference type="GO" id="GO:0046872">
    <property type="term" value="F:metal ion binding"/>
    <property type="evidence" value="ECO:0007669"/>
    <property type="project" value="UniProtKB-KW"/>
</dbReference>
<evidence type="ECO:0000256" key="8">
    <source>
        <dbReference type="ARBA" id="ARBA00022723"/>
    </source>
</evidence>
<comment type="catalytic activity">
    <reaction evidence="1">
        <text>Exonucleolytic cleavage of poly(A) to 5'-AMP.</text>
        <dbReference type="EC" id="3.1.13.4"/>
    </reaction>
</comment>
<feature type="compositionally biased region" description="Basic and acidic residues" evidence="15">
    <location>
        <begin position="315"/>
        <end position="326"/>
    </location>
</feature>
<dbReference type="Proteomes" id="UP000266841">
    <property type="component" value="Unassembled WGS sequence"/>
</dbReference>
<organism evidence="16 17">
    <name type="scientific">Thalassiosira oceanica</name>
    <name type="common">Marine diatom</name>
    <dbReference type="NCBI Taxonomy" id="159749"/>
    <lineage>
        <taxon>Eukaryota</taxon>
        <taxon>Sar</taxon>
        <taxon>Stramenopiles</taxon>
        <taxon>Ochrophyta</taxon>
        <taxon>Bacillariophyta</taxon>
        <taxon>Coscinodiscophyceae</taxon>
        <taxon>Thalassiosirophycidae</taxon>
        <taxon>Thalassiosirales</taxon>
        <taxon>Thalassiosiraceae</taxon>
        <taxon>Thalassiosira</taxon>
    </lineage>
</organism>
<dbReference type="InterPro" id="IPR012337">
    <property type="entry name" value="RNaseH-like_sf"/>
</dbReference>
<feature type="compositionally biased region" description="Low complexity" evidence="15">
    <location>
        <begin position="190"/>
        <end position="203"/>
    </location>
</feature>
<evidence type="ECO:0000256" key="10">
    <source>
        <dbReference type="ARBA" id="ARBA00022839"/>
    </source>
</evidence>
<dbReference type="SUPFAM" id="SSF53098">
    <property type="entry name" value="Ribonuclease H-like"/>
    <property type="match status" value="1"/>
</dbReference>
<dbReference type="AlphaFoldDB" id="K0SFH6"/>
<comment type="similarity">
    <text evidence="4">Belongs to the CAF1 family.</text>
</comment>
<evidence type="ECO:0000313" key="17">
    <source>
        <dbReference type="Proteomes" id="UP000266841"/>
    </source>
</evidence>
<proteinExistence type="inferred from homology"/>
<keyword evidence="13" id="KW-0804">Transcription</keyword>
<evidence type="ECO:0000256" key="2">
    <source>
        <dbReference type="ARBA" id="ARBA00004123"/>
    </source>
</evidence>
<evidence type="ECO:0000256" key="11">
    <source>
        <dbReference type="ARBA" id="ARBA00022884"/>
    </source>
</evidence>
<dbReference type="GO" id="GO:0005634">
    <property type="term" value="C:nucleus"/>
    <property type="evidence" value="ECO:0007669"/>
    <property type="project" value="UniProtKB-SubCell"/>
</dbReference>
<dbReference type="InterPro" id="IPR036397">
    <property type="entry name" value="RNaseH_sf"/>
</dbReference>
<dbReference type="PANTHER" id="PTHR10797">
    <property type="entry name" value="CCR4-NOT TRANSCRIPTION COMPLEX SUBUNIT"/>
    <property type="match status" value="1"/>
</dbReference>
<dbReference type="Gene3D" id="3.30.420.10">
    <property type="entry name" value="Ribonuclease H-like superfamily/Ribonuclease H"/>
    <property type="match status" value="1"/>
</dbReference>
<keyword evidence="6" id="KW-0963">Cytoplasm</keyword>
<keyword evidence="17" id="KW-1185">Reference proteome</keyword>